<reference evidence="6" key="2">
    <citation type="submission" date="2025-08" db="UniProtKB">
        <authorList>
            <consortium name="Ensembl"/>
        </authorList>
    </citation>
    <scope>IDENTIFICATION</scope>
</reference>
<feature type="domain" description="GMP phosphodiesterase delta subunit" evidence="5">
    <location>
        <begin position="64"/>
        <end position="222"/>
    </location>
</feature>
<dbReference type="GO" id="GO:2001287">
    <property type="term" value="P:negative regulation of caveolin-mediated endocytosis"/>
    <property type="evidence" value="ECO:0007669"/>
    <property type="project" value="TreeGrafter"/>
</dbReference>
<reference evidence="6 7" key="1">
    <citation type="submission" date="2019-04" db="EMBL/GenBank/DDBJ databases">
        <authorList>
            <consortium name="Wellcome Sanger Institute Data Sharing"/>
        </authorList>
    </citation>
    <scope>NUCLEOTIDE SEQUENCE [LARGE SCALE GENOMIC DNA]</scope>
</reference>
<keyword evidence="4" id="KW-0446">Lipid-binding</keyword>
<reference evidence="6" key="3">
    <citation type="submission" date="2025-09" db="UniProtKB">
        <authorList>
            <consortium name="Ensembl"/>
        </authorList>
    </citation>
    <scope>IDENTIFICATION</scope>
</reference>
<dbReference type="GO" id="GO:0007399">
    <property type="term" value="P:nervous system development"/>
    <property type="evidence" value="ECO:0007669"/>
    <property type="project" value="TreeGrafter"/>
</dbReference>
<keyword evidence="7" id="KW-1185">Reference proteome</keyword>
<evidence type="ECO:0000256" key="1">
    <source>
        <dbReference type="ARBA" id="ARBA00008102"/>
    </source>
</evidence>
<dbReference type="GO" id="GO:0000281">
    <property type="term" value="P:mitotic cytokinesis"/>
    <property type="evidence" value="ECO:0007669"/>
    <property type="project" value="TreeGrafter"/>
</dbReference>
<dbReference type="InterPro" id="IPR037036">
    <property type="entry name" value="PDED_dom_sf"/>
</dbReference>
<dbReference type="Pfam" id="PF05351">
    <property type="entry name" value="GMP_PDE_delta"/>
    <property type="match status" value="1"/>
</dbReference>
<keyword evidence="2" id="KW-0813">Transport</keyword>
<comment type="similarity">
    <text evidence="1">Belongs to the PDE6D/unc-119 family.</text>
</comment>
<evidence type="ECO:0000313" key="6">
    <source>
        <dbReference type="Ensembl" id="ENSSFOP00015022199.2"/>
    </source>
</evidence>
<dbReference type="GO" id="GO:0051233">
    <property type="term" value="C:spindle midzone"/>
    <property type="evidence" value="ECO:0007669"/>
    <property type="project" value="TreeGrafter"/>
</dbReference>
<dbReference type="GO" id="GO:1900186">
    <property type="term" value="P:negative regulation of clathrin-dependent endocytosis"/>
    <property type="evidence" value="ECO:0007669"/>
    <property type="project" value="TreeGrafter"/>
</dbReference>
<dbReference type="GO" id="GO:0045171">
    <property type="term" value="C:intercellular bridge"/>
    <property type="evidence" value="ECO:0007669"/>
    <property type="project" value="TreeGrafter"/>
</dbReference>
<dbReference type="InterPro" id="IPR008015">
    <property type="entry name" value="PDED_dom"/>
</dbReference>
<proteinExistence type="inferred from homology"/>
<dbReference type="GO" id="GO:0042953">
    <property type="term" value="P:lipoprotein transport"/>
    <property type="evidence" value="ECO:0007669"/>
    <property type="project" value="TreeGrafter"/>
</dbReference>
<dbReference type="InterPro" id="IPR051519">
    <property type="entry name" value="PDE6D_unc-119_myristoyl-bd"/>
</dbReference>
<dbReference type="InterPro" id="IPR014756">
    <property type="entry name" value="Ig_E-set"/>
</dbReference>
<organism evidence="6 7">
    <name type="scientific">Scleropages formosus</name>
    <name type="common">Asian bonytongue</name>
    <name type="synonym">Osteoglossum formosum</name>
    <dbReference type="NCBI Taxonomy" id="113540"/>
    <lineage>
        <taxon>Eukaryota</taxon>
        <taxon>Metazoa</taxon>
        <taxon>Chordata</taxon>
        <taxon>Craniata</taxon>
        <taxon>Vertebrata</taxon>
        <taxon>Euteleostomi</taxon>
        <taxon>Actinopterygii</taxon>
        <taxon>Neopterygii</taxon>
        <taxon>Teleostei</taxon>
        <taxon>Osteoglossocephala</taxon>
        <taxon>Osteoglossomorpha</taxon>
        <taxon>Osteoglossiformes</taxon>
        <taxon>Osteoglossidae</taxon>
        <taxon>Scleropages</taxon>
    </lineage>
</organism>
<keyword evidence="3" id="KW-0653">Protein transport</keyword>
<sequence>MRPGGRSTRAHYCAHCHALCLTLKQRSSVGERGRRAEDAEDGRQNDRWAIRDRQRKRDYLCSPEDNIYNISFSRFKIRDLESGAVILDIKKHCPTDETGEIKDVIDLNAGRFIQYHFSPAFLSLREIGATLEFTVGSKAVNRLRLIERHYYRDQLLKSFDFEIGFCIPYSRNTCEHIYTLPELDPDTGLFADMIASPFETRSDSFYFANNTLIMHHKAEYSFCEKP</sequence>
<dbReference type="Gene3D" id="2.70.50.40">
    <property type="entry name" value="GMP phosphodiesterase, delta subunit"/>
    <property type="match status" value="1"/>
</dbReference>
<dbReference type="FunFam" id="2.70.50.40:FF:000003">
    <property type="entry name" value="UNC119 homologue, putative"/>
    <property type="match status" value="1"/>
</dbReference>
<evidence type="ECO:0000256" key="4">
    <source>
        <dbReference type="ARBA" id="ARBA00023121"/>
    </source>
</evidence>
<evidence type="ECO:0000256" key="2">
    <source>
        <dbReference type="ARBA" id="ARBA00022448"/>
    </source>
</evidence>
<accession>A0A8C9RTD6</accession>
<dbReference type="Ensembl" id="ENSSFOT00015022446.2">
    <property type="protein sequence ID" value="ENSSFOP00015022199.2"/>
    <property type="gene ID" value="ENSSFOG00015006309.2"/>
</dbReference>
<gene>
    <name evidence="6" type="primary">unc119c</name>
</gene>
<dbReference type="GO" id="GO:0000922">
    <property type="term" value="C:spindle pole"/>
    <property type="evidence" value="ECO:0007669"/>
    <property type="project" value="TreeGrafter"/>
</dbReference>
<name>A0A8C9RTD6_SCLFO</name>
<dbReference type="GO" id="GO:0005813">
    <property type="term" value="C:centrosome"/>
    <property type="evidence" value="ECO:0007669"/>
    <property type="project" value="TreeGrafter"/>
</dbReference>
<dbReference type="PANTHER" id="PTHR12951:SF6">
    <property type="entry name" value="PROTEIN UNC-119 HOMOLOG B"/>
    <property type="match status" value="1"/>
</dbReference>
<evidence type="ECO:0000313" key="7">
    <source>
        <dbReference type="Proteomes" id="UP000694397"/>
    </source>
</evidence>
<dbReference type="Proteomes" id="UP000694397">
    <property type="component" value="Chromosome 8"/>
</dbReference>
<dbReference type="AlphaFoldDB" id="A0A8C9RTD6"/>
<dbReference type="GO" id="GO:0007601">
    <property type="term" value="P:visual perception"/>
    <property type="evidence" value="ECO:0007669"/>
    <property type="project" value="TreeGrafter"/>
</dbReference>
<dbReference type="GeneTree" id="ENSGT00390000014595"/>
<dbReference type="SUPFAM" id="SSF81296">
    <property type="entry name" value="E set domains"/>
    <property type="match status" value="1"/>
</dbReference>
<dbReference type="PANTHER" id="PTHR12951">
    <property type="entry name" value="RETINAL PROTEIN 4"/>
    <property type="match status" value="1"/>
</dbReference>
<dbReference type="GO" id="GO:0008289">
    <property type="term" value="F:lipid binding"/>
    <property type="evidence" value="ECO:0007669"/>
    <property type="project" value="UniProtKB-KW"/>
</dbReference>
<evidence type="ECO:0000259" key="5">
    <source>
        <dbReference type="Pfam" id="PF05351"/>
    </source>
</evidence>
<protein>
    <submittedName>
        <fullName evidence="6">Unc-119 lipid binding chaperone c</fullName>
    </submittedName>
</protein>
<evidence type="ECO:0000256" key="3">
    <source>
        <dbReference type="ARBA" id="ARBA00022927"/>
    </source>
</evidence>